<name>A0A1A7BZB0_9BURK</name>
<keyword evidence="3" id="KW-1185">Reference proteome</keyword>
<evidence type="ECO:0000313" key="3">
    <source>
        <dbReference type="Proteomes" id="UP000092713"/>
    </source>
</evidence>
<dbReference type="OrthoDB" id="9794377at2"/>
<evidence type="ECO:0000313" key="2">
    <source>
        <dbReference type="EMBL" id="OBV38094.1"/>
    </source>
</evidence>
<proteinExistence type="predicted"/>
<protein>
    <submittedName>
        <fullName evidence="2">Uncharacterized protein</fullName>
    </submittedName>
</protein>
<accession>A0A1A7BZB0</accession>
<comment type="caution">
    <text evidence="2">The sequence shown here is derived from an EMBL/GenBank/DDBJ whole genome shotgun (WGS) entry which is preliminary data.</text>
</comment>
<evidence type="ECO:0000256" key="1">
    <source>
        <dbReference type="SAM" id="SignalP"/>
    </source>
</evidence>
<dbReference type="EMBL" id="LOCQ01000058">
    <property type="protein sequence ID" value="OBV38094.1"/>
    <property type="molecule type" value="Genomic_DNA"/>
</dbReference>
<dbReference type="Proteomes" id="UP000092713">
    <property type="component" value="Unassembled WGS sequence"/>
</dbReference>
<dbReference type="STRING" id="1747903.ASR47_100547"/>
<reference evidence="2 3" key="1">
    <citation type="submission" date="2016-04" db="EMBL/GenBank/DDBJ databases">
        <title>Draft genome sequence of Janthinobacterium psychrotolerans sp. nov., isolated from freshwater sediments in Denmark.</title>
        <authorList>
            <person name="Gong X."/>
            <person name="Skrivergaard S."/>
            <person name="Korsgaard B.S."/>
            <person name="Schreiber L."/>
            <person name="Marshall I.P."/>
            <person name="Finster K."/>
            <person name="Schramm A."/>
        </authorList>
    </citation>
    <scope>NUCLEOTIDE SEQUENCE [LARGE SCALE GENOMIC DNA]</scope>
    <source>
        <strain evidence="2 3">S3-2</strain>
    </source>
</reference>
<gene>
    <name evidence="2" type="ORF">ASR47_100547</name>
</gene>
<feature type="chain" id="PRO_5008355473" evidence="1">
    <location>
        <begin position="19"/>
        <end position="230"/>
    </location>
</feature>
<dbReference type="AlphaFoldDB" id="A0A1A7BZB0"/>
<feature type="signal peptide" evidence="1">
    <location>
        <begin position="1"/>
        <end position="18"/>
    </location>
</feature>
<organism evidence="2 3">
    <name type="scientific">Janthinobacterium psychrotolerans</name>
    <dbReference type="NCBI Taxonomy" id="1747903"/>
    <lineage>
        <taxon>Bacteria</taxon>
        <taxon>Pseudomonadati</taxon>
        <taxon>Pseudomonadota</taxon>
        <taxon>Betaproteobacteria</taxon>
        <taxon>Burkholderiales</taxon>
        <taxon>Oxalobacteraceae</taxon>
        <taxon>Janthinobacterium</taxon>
    </lineage>
</organism>
<keyword evidence="1" id="KW-0732">Signal</keyword>
<dbReference type="RefSeq" id="WP_150127848.1">
    <property type="nucleotide sequence ID" value="NZ_LOCQ01000058.1"/>
</dbReference>
<sequence length="230" mass="25115">MKSLVLALVALAGLPAHAQYASLTQNAASAEDIKQSTLLAAREKMAGVTFWIEPNASAIRRKEFISAEEDGSIGSEKFVVTEATSFSVIGFTTNRYRNYVKINFPDGKIAYLAEGILFDSNPKKYALFDDLYEIGRAKHNFVEYILPVSPEELRIAEKKAKTKAANAAAAWKARGGVSIGMTAKQVRASNWGGPESINRSTGSYGTHEQWVYGGGNYIYFENGIVSSIQN</sequence>